<dbReference type="PATRIC" id="fig|1217675.3.peg.186"/>
<organism evidence="1 2">
    <name type="scientific">Acinetobacter schindleri NIPH 900</name>
    <dbReference type="NCBI Taxonomy" id="1217675"/>
    <lineage>
        <taxon>Bacteria</taxon>
        <taxon>Pseudomonadati</taxon>
        <taxon>Pseudomonadota</taxon>
        <taxon>Gammaproteobacteria</taxon>
        <taxon>Moraxellales</taxon>
        <taxon>Moraxellaceae</taxon>
        <taxon>Acinetobacter</taxon>
    </lineage>
</organism>
<dbReference type="AlphaFoldDB" id="N8Y5G8"/>
<protein>
    <submittedName>
        <fullName evidence="1">Uncharacterized protein</fullName>
    </submittedName>
</protein>
<dbReference type="Proteomes" id="UP000018438">
    <property type="component" value="Unassembled WGS sequence"/>
</dbReference>
<dbReference type="EMBL" id="APPI01000007">
    <property type="protein sequence ID" value="ENV14535.1"/>
    <property type="molecule type" value="Genomic_DNA"/>
</dbReference>
<keyword evidence="2" id="KW-1185">Reference proteome</keyword>
<sequence>MHLIEVEQEGKIRRYITSLMDPSYRTLGLCKNTYQMSFFVVLIGQIRTDFLENLL</sequence>
<evidence type="ECO:0000313" key="1">
    <source>
        <dbReference type="EMBL" id="ENV14535.1"/>
    </source>
</evidence>
<evidence type="ECO:0000313" key="2">
    <source>
        <dbReference type="Proteomes" id="UP000018438"/>
    </source>
</evidence>
<comment type="caution">
    <text evidence="1">The sequence shown here is derived from an EMBL/GenBank/DDBJ whole genome shotgun (WGS) entry which is preliminary data.</text>
</comment>
<accession>N8Y5G8</accession>
<name>N8Y5G8_9GAMM</name>
<gene>
    <name evidence="1" type="ORF">F965_00196</name>
</gene>
<dbReference type="HOGENOM" id="CLU_3021377_0_0_6"/>
<proteinExistence type="predicted"/>
<reference evidence="1 2" key="1">
    <citation type="submission" date="2013-02" db="EMBL/GenBank/DDBJ databases">
        <title>The Genome Sequence of Acinetobacter schindleri NIPH 900.</title>
        <authorList>
            <consortium name="The Broad Institute Genome Sequencing Platform"/>
            <consortium name="The Broad Institute Genome Sequencing Center for Infectious Disease"/>
            <person name="Cerqueira G."/>
            <person name="Feldgarden M."/>
            <person name="Courvalin P."/>
            <person name="Perichon B."/>
            <person name="Grillot-Courvalin C."/>
            <person name="Clermont D."/>
            <person name="Rocha E."/>
            <person name="Yoon E.-J."/>
            <person name="Nemec A."/>
            <person name="Walker B."/>
            <person name="Young S.K."/>
            <person name="Zeng Q."/>
            <person name="Gargeya S."/>
            <person name="Fitzgerald M."/>
            <person name="Haas B."/>
            <person name="Abouelleil A."/>
            <person name="Alvarado L."/>
            <person name="Arachchi H.M."/>
            <person name="Berlin A.M."/>
            <person name="Chapman S.B."/>
            <person name="Dewar J."/>
            <person name="Goldberg J."/>
            <person name="Griggs A."/>
            <person name="Gujja S."/>
            <person name="Hansen M."/>
            <person name="Howarth C."/>
            <person name="Imamovic A."/>
            <person name="Larimer J."/>
            <person name="McCowan C."/>
            <person name="Murphy C."/>
            <person name="Neiman D."/>
            <person name="Pearson M."/>
            <person name="Priest M."/>
            <person name="Roberts A."/>
            <person name="Saif S."/>
            <person name="Shea T."/>
            <person name="Sisk P."/>
            <person name="Sykes S."/>
            <person name="Wortman J."/>
            <person name="Nusbaum C."/>
            <person name="Birren B."/>
        </authorList>
    </citation>
    <scope>NUCLEOTIDE SEQUENCE [LARGE SCALE GENOMIC DNA]</scope>
    <source>
        <strain evidence="1 2">NIPH 900</strain>
    </source>
</reference>